<dbReference type="CDD" id="cd07572">
    <property type="entry name" value="nit"/>
    <property type="match status" value="1"/>
</dbReference>
<comment type="similarity">
    <text evidence="1">Belongs to the carbon-nitrogen hydrolase superfamily. NIT1/NIT2 family.</text>
</comment>
<dbReference type="AlphaFoldDB" id="A0A3A8E1M3"/>
<proteinExistence type="inferred from homology"/>
<reference evidence="4 5" key="1">
    <citation type="submission" date="2018-09" db="EMBL/GenBank/DDBJ databases">
        <title>The draft genome of Acinetobacter spp. strains.</title>
        <authorList>
            <person name="Qin J."/>
            <person name="Feng Y."/>
            <person name="Zong Z."/>
        </authorList>
    </citation>
    <scope>NUCLEOTIDE SEQUENCE [LARGE SCALE GENOMIC DNA]</scope>
    <source>
        <strain evidence="4 5">WCHAc060012</strain>
    </source>
</reference>
<keyword evidence="2 4" id="KW-0378">Hydrolase</keyword>
<dbReference type="InterPro" id="IPR003010">
    <property type="entry name" value="C-N_Hydrolase"/>
</dbReference>
<dbReference type="Gene3D" id="3.60.110.10">
    <property type="entry name" value="Carbon-nitrogen hydrolase"/>
    <property type="match status" value="1"/>
</dbReference>
<feature type="domain" description="CN hydrolase" evidence="3">
    <location>
        <begin position="2"/>
        <end position="253"/>
    </location>
</feature>
<evidence type="ECO:0000259" key="3">
    <source>
        <dbReference type="PROSITE" id="PS50263"/>
    </source>
</evidence>
<dbReference type="OrthoDB" id="9811121at2"/>
<evidence type="ECO:0000313" key="5">
    <source>
        <dbReference type="Proteomes" id="UP000282388"/>
    </source>
</evidence>
<sequence>MTFLSVVQMNSQNDIEANFTVIESLIQKSKAQGASLIVFPENFVCFAASKQRETAAQFESIQQRLEQLAQRYDIWIVAGTLPCPFRPDGSIIEDGRVRTVSLCISPERTEARYDKIHLFDVQVGDAVGGYQESKFFEPGTDTVIAKTPFGNIGLMVCYDLRFPELALTLRAQGANILTAPAAFTYTTGQMHWQLLLQARAMDTQCAVLGAAQQGWHGEKRQTWGHAGAADSKGQLLDIISDEGAAIITVPFSLEEQAAVRASMPLMQHRVLLQYPAGSNTK</sequence>
<evidence type="ECO:0000256" key="1">
    <source>
        <dbReference type="ARBA" id="ARBA00010613"/>
    </source>
</evidence>
<keyword evidence="5" id="KW-1185">Reference proteome</keyword>
<dbReference type="PANTHER" id="PTHR23088">
    <property type="entry name" value="NITRILASE-RELATED"/>
    <property type="match status" value="1"/>
</dbReference>
<accession>A0A3A8E1M3</accession>
<organism evidence="4 5">
    <name type="scientific">Acinetobacter tianfuensis</name>
    <dbReference type="NCBI Taxonomy" id="2419603"/>
    <lineage>
        <taxon>Bacteria</taxon>
        <taxon>Pseudomonadati</taxon>
        <taxon>Pseudomonadota</taxon>
        <taxon>Gammaproteobacteria</taxon>
        <taxon>Moraxellales</taxon>
        <taxon>Moraxellaceae</taxon>
        <taxon>Acinetobacter</taxon>
    </lineage>
</organism>
<dbReference type="SUPFAM" id="SSF56317">
    <property type="entry name" value="Carbon-nitrogen hydrolase"/>
    <property type="match status" value="1"/>
</dbReference>
<dbReference type="GO" id="GO:0016811">
    <property type="term" value="F:hydrolase activity, acting on carbon-nitrogen (but not peptide) bonds, in linear amides"/>
    <property type="evidence" value="ECO:0007669"/>
    <property type="project" value="InterPro"/>
</dbReference>
<dbReference type="PROSITE" id="PS01227">
    <property type="entry name" value="UPF0012"/>
    <property type="match status" value="1"/>
</dbReference>
<dbReference type="Proteomes" id="UP000282388">
    <property type="component" value="Unassembled WGS sequence"/>
</dbReference>
<dbReference type="PROSITE" id="PS50263">
    <property type="entry name" value="CN_HYDROLASE"/>
    <property type="match status" value="1"/>
</dbReference>
<dbReference type="Pfam" id="PF00795">
    <property type="entry name" value="CN_hydrolase"/>
    <property type="match status" value="1"/>
</dbReference>
<dbReference type="EMBL" id="RAXV01000067">
    <property type="protein sequence ID" value="RKG29072.1"/>
    <property type="molecule type" value="Genomic_DNA"/>
</dbReference>
<dbReference type="PANTHER" id="PTHR23088:SF27">
    <property type="entry name" value="DEAMINATED GLUTATHIONE AMIDASE"/>
    <property type="match status" value="1"/>
</dbReference>
<evidence type="ECO:0000256" key="2">
    <source>
        <dbReference type="ARBA" id="ARBA00022801"/>
    </source>
</evidence>
<dbReference type="InterPro" id="IPR045254">
    <property type="entry name" value="Nit1/2_C-N_Hydrolase"/>
</dbReference>
<gene>
    <name evidence="4" type="ORF">D7V32_16650</name>
</gene>
<dbReference type="InterPro" id="IPR001110">
    <property type="entry name" value="UPF0012_CS"/>
</dbReference>
<name>A0A3A8E1M3_9GAMM</name>
<comment type="caution">
    <text evidence="4">The sequence shown here is derived from an EMBL/GenBank/DDBJ whole genome shotgun (WGS) entry which is preliminary data.</text>
</comment>
<evidence type="ECO:0000313" key="4">
    <source>
        <dbReference type="EMBL" id="RKG29072.1"/>
    </source>
</evidence>
<protein>
    <submittedName>
        <fullName evidence="4">Carbon-nitrogen hydrolase family protein</fullName>
    </submittedName>
</protein>
<dbReference type="InterPro" id="IPR036526">
    <property type="entry name" value="C-N_Hydrolase_sf"/>
</dbReference>
<dbReference type="RefSeq" id="WP_120403894.1">
    <property type="nucleotide sequence ID" value="NZ_RAXV01000067.1"/>
</dbReference>